<reference evidence="2 3" key="1">
    <citation type="submission" date="2020-05" db="EMBL/GenBank/DDBJ databases">
        <title>Complete genome sequencing of Campylobacter and Arcobacter type strains.</title>
        <authorList>
            <person name="Miller W.G."/>
            <person name="Yee E."/>
        </authorList>
    </citation>
    <scope>NUCLEOTIDE SEQUENCE [LARGE SCALE GENOMIC DNA]</scope>
    <source>
        <strain evidence="2 3">LMG 26156</strain>
    </source>
</reference>
<dbReference type="Pfam" id="PF13538">
    <property type="entry name" value="UvrD_C_2"/>
    <property type="match status" value="1"/>
</dbReference>
<proteinExistence type="predicted"/>
<dbReference type="Proteomes" id="UP000503482">
    <property type="component" value="Chromosome"/>
</dbReference>
<dbReference type="InterPro" id="IPR027785">
    <property type="entry name" value="UvrD-like_helicase_C"/>
</dbReference>
<dbReference type="CDD" id="cd18809">
    <property type="entry name" value="SF1_C_RecD"/>
    <property type="match status" value="1"/>
</dbReference>
<dbReference type="EMBL" id="CP053840">
    <property type="protein sequence ID" value="QKF67816.1"/>
    <property type="molecule type" value="Genomic_DNA"/>
</dbReference>
<keyword evidence="2" id="KW-0347">Helicase</keyword>
<keyword evidence="2" id="KW-0378">Hydrolase</keyword>
<evidence type="ECO:0000259" key="1">
    <source>
        <dbReference type="Pfam" id="PF13538"/>
    </source>
</evidence>
<evidence type="ECO:0000313" key="3">
    <source>
        <dbReference type="Proteomes" id="UP000503482"/>
    </source>
</evidence>
<keyword evidence="2" id="KW-0547">Nucleotide-binding</keyword>
<keyword evidence="2" id="KW-0067">ATP-binding</keyword>
<dbReference type="Gene3D" id="3.40.50.300">
    <property type="entry name" value="P-loop containing nucleotide triphosphate hydrolases"/>
    <property type="match status" value="2"/>
</dbReference>
<evidence type="ECO:0000313" key="2">
    <source>
        <dbReference type="EMBL" id="QKF67816.1"/>
    </source>
</evidence>
<dbReference type="AlphaFoldDB" id="A0AAE7B9V1"/>
<dbReference type="GO" id="GO:0004386">
    <property type="term" value="F:helicase activity"/>
    <property type="evidence" value="ECO:0007669"/>
    <property type="project" value="UniProtKB-KW"/>
</dbReference>
<name>A0AAE7B9V1_9BACT</name>
<accession>A0AAE7B9V1</accession>
<keyword evidence="3" id="KW-1185">Reference proteome</keyword>
<organism evidence="2 3">
    <name type="scientific">Arcobacter venerupis</name>
    <dbReference type="NCBI Taxonomy" id="1054033"/>
    <lineage>
        <taxon>Bacteria</taxon>
        <taxon>Pseudomonadati</taxon>
        <taxon>Campylobacterota</taxon>
        <taxon>Epsilonproteobacteria</taxon>
        <taxon>Campylobacterales</taxon>
        <taxon>Arcobacteraceae</taxon>
        <taxon>Arcobacter</taxon>
    </lineage>
</organism>
<gene>
    <name evidence="2" type="ORF">AVENP_2288</name>
</gene>
<dbReference type="InterPro" id="IPR027417">
    <property type="entry name" value="P-loop_NTPase"/>
</dbReference>
<protein>
    <submittedName>
        <fullName evidence="2">RecD-like DNA helicase (AAA domain)</fullName>
    </submittedName>
</protein>
<feature type="domain" description="UvrD-like helicase C-terminal" evidence="1">
    <location>
        <begin position="819"/>
        <end position="864"/>
    </location>
</feature>
<dbReference type="RefSeq" id="WP_128359036.1">
    <property type="nucleotide sequence ID" value="NZ_CP053840.1"/>
</dbReference>
<dbReference type="Pfam" id="PF13604">
    <property type="entry name" value="AAA_30"/>
    <property type="match status" value="1"/>
</dbReference>
<sequence length="897" mass="105180">MQKIDIAIITINQVIDKNIDNYNSDRGFLSQNIMSQLRNFVEHVSLKAYSNGQDIEVEYENINKALVYVNSTAKFKFLNKFHKFLQPVASHYTLDEENSERLMLKYYEYLLKIKAYLKNTFNLDVLENIDKFPINIDSTTKEYYEKIAKKINQLRVKNPDNERYYIHKIKPFFINQEVYYEVTFIRANDYSSKFDRIIAFTKLDILPNYAVKLHICTENINVLGKSMPINIIDNWEVSIRPCELNNFNKIFGMFPKIQSGNKEYQNLMIFLTQNSLSLVELIEFDDMNYNIIKNRITSELKLVNLFNILDRCRILIKNNLSGNNVIEYLLYKLNNKIIKSQYSFENCKHLSNLKLDWGCIPFDQMPFNTSLKNHNPKSYDLFDSINPINREHELFARFIKNNIEVKGELFTLKSDIINFTNVDDLIKIYNSKLYLPKHNHRKLEEYKNFIYIRGYEEDTIDIIKMLKELSSKGIKNYSNSVISWLQNTTHPIDCDDKKTSLIQMFENSTVALIYGSAGTGKSTIINHISNFFNERKKLYLTITNPAIDNLKRKVYASNCDYKTIAKFLAERRTSTEYDLLIIDECSMISNADMLKILNKATFKLLVLVGDVFQIESINFGNWFNIAQNFIPENSTTELTKPYRSSNEKLLELWRKVRNIDEDILEHMARNGYSVKLDESIFENFEDDEIILCLNYDGLYGINNINKFLQSNNMHNPIKWGDHIYKVNDPILFNETKRFGPSIYNNLKGKIIEIKLFGDMIQFDIEIDKTINAMDNDLYDFELIENSMNGNSIIRFKVNMYKNTDEDDDSSDAVVPFQVAYAVSIHKAQGLEYDSVKIVISNEVEEMISHNIFYTAITRAKEKLKIYWSPEVENKILKNLEKRNNKRDVALLASKMNS</sequence>
<dbReference type="KEGG" id="avp:AVENP_2288"/>
<dbReference type="SUPFAM" id="SSF52540">
    <property type="entry name" value="P-loop containing nucleoside triphosphate hydrolases"/>
    <property type="match status" value="2"/>
</dbReference>